<organism evidence="3 4">
    <name type="scientific">Cupriavidus respiraculi</name>
    <dbReference type="NCBI Taxonomy" id="195930"/>
    <lineage>
        <taxon>Bacteria</taxon>
        <taxon>Pseudomonadati</taxon>
        <taxon>Pseudomonadota</taxon>
        <taxon>Betaproteobacteria</taxon>
        <taxon>Burkholderiales</taxon>
        <taxon>Burkholderiaceae</taxon>
        <taxon>Cupriavidus</taxon>
    </lineage>
</organism>
<keyword evidence="4" id="KW-1185">Reference proteome</keyword>
<sequence>MRRPSQPNYPAYGRAGRTGGAVPATADPRAGSRPEGDAGSHRQDRHDVRGLRNEGTMIQTTAIRAAAAAVPWRAVAAVGLAVLSFGIGWTVNGWRKESQIDRLVAQQAEERRAQADAQLKAVDAARLEEQRRTAAQMEIANAATEELEGARRDASDAGAAAERLRSRVAELVAASRAGQDSGSAGAGPTTDDPIGMLADVLERADRRAGLLAQYADAARIAGQACERSYDSLNASLQ</sequence>
<evidence type="ECO:0000313" key="3">
    <source>
        <dbReference type="EMBL" id="CAG9172347.1"/>
    </source>
</evidence>
<dbReference type="Pfam" id="PF10721">
    <property type="entry name" value="DUF2514"/>
    <property type="match status" value="1"/>
</dbReference>
<dbReference type="Proteomes" id="UP000721236">
    <property type="component" value="Unassembled WGS sequence"/>
</dbReference>
<dbReference type="EMBL" id="CAJZAH010000002">
    <property type="protein sequence ID" value="CAG9172347.1"/>
    <property type="molecule type" value="Genomic_DNA"/>
</dbReference>
<feature type="coiled-coil region" evidence="1">
    <location>
        <begin position="105"/>
        <end position="147"/>
    </location>
</feature>
<gene>
    <name evidence="3" type="ORF">LMG21510_01944</name>
</gene>
<name>A0ABN7YLC9_9BURK</name>
<reference evidence="3 4" key="1">
    <citation type="submission" date="2021-08" db="EMBL/GenBank/DDBJ databases">
        <authorList>
            <person name="Peeters C."/>
        </authorList>
    </citation>
    <scope>NUCLEOTIDE SEQUENCE [LARGE SCALE GENOMIC DNA]</scope>
    <source>
        <strain evidence="3 4">LMG 21510</strain>
    </source>
</reference>
<feature type="compositionally biased region" description="Basic and acidic residues" evidence="2">
    <location>
        <begin position="30"/>
        <end position="50"/>
    </location>
</feature>
<evidence type="ECO:0000256" key="1">
    <source>
        <dbReference type="SAM" id="Coils"/>
    </source>
</evidence>
<evidence type="ECO:0000313" key="4">
    <source>
        <dbReference type="Proteomes" id="UP000721236"/>
    </source>
</evidence>
<dbReference type="InterPro" id="IPR019659">
    <property type="entry name" value="DUF2514"/>
</dbReference>
<feature type="region of interest" description="Disordered" evidence="2">
    <location>
        <begin position="1"/>
        <end position="50"/>
    </location>
</feature>
<evidence type="ECO:0000256" key="2">
    <source>
        <dbReference type="SAM" id="MobiDB-lite"/>
    </source>
</evidence>
<feature type="region of interest" description="Disordered" evidence="2">
    <location>
        <begin position="175"/>
        <end position="194"/>
    </location>
</feature>
<proteinExistence type="predicted"/>
<evidence type="ECO:0008006" key="5">
    <source>
        <dbReference type="Google" id="ProtNLM"/>
    </source>
</evidence>
<accession>A0ABN7YLC9</accession>
<comment type="caution">
    <text evidence="3">The sequence shown here is derived from an EMBL/GenBank/DDBJ whole genome shotgun (WGS) entry which is preliminary data.</text>
</comment>
<protein>
    <recommendedName>
        <fullName evidence="5">DUF2514 domain-containing protein</fullName>
    </recommendedName>
</protein>
<keyword evidence="1" id="KW-0175">Coiled coil</keyword>